<name>A0A0G0EL00_9BACT</name>
<organism evidence="1 2">
    <name type="scientific">Candidatus Roizmanbacteria bacterium GW2011_GWA2_36_23</name>
    <dbReference type="NCBI Taxonomy" id="1618480"/>
    <lineage>
        <taxon>Bacteria</taxon>
        <taxon>Candidatus Roizmaniibacteriota</taxon>
    </lineage>
</organism>
<keyword evidence="1" id="KW-0418">Kinase</keyword>
<dbReference type="Proteomes" id="UP000034344">
    <property type="component" value="Unassembled WGS sequence"/>
</dbReference>
<dbReference type="PATRIC" id="fig|1618480.3.peg.378"/>
<reference evidence="1 2" key="1">
    <citation type="journal article" date="2015" name="Nature">
        <title>rRNA introns, odd ribosomes, and small enigmatic genomes across a large radiation of phyla.</title>
        <authorList>
            <person name="Brown C.T."/>
            <person name="Hug L.A."/>
            <person name="Thomas B.C."/>
            <person name="Sharon I."/>
            <person name="Castelle C.J."/>
            <person name="Singh A."/>
            <person name="Wilkins M.J."/>
            <person name="Williams K.H."/>
            <person name="Banfield J.F."/>
        </authorList>
    </citation>
    <scope>NUCLEOTIDE SEQUENCE [LARGE SCALE GENOMIC DNA]</scope>
</reference>
<dbReference type="SUPFAM" id="SSF52540">
    <property type="entry name" value="P-loop containing nucleoside triphosphate hydrolases"/>
    <property type="match status" value="1"/>
</dbReference>
<evidence type="ECO:0000313" key="1">
    <source>
        <dbReference type="EMBL" id="KKQ01795.1"/>
    </source>
</evidence>
<dbReference type="InterPro" id="IPR027417">
    <property type="entry name" value="P-loop_NTPase"/>
</dbReference>
<accession>A0A0G0EL00</accession>
<dbReference type="GO" id="GO:0016301">
    <property type="term" value="F:kinase activity"/>
    <property type="evidence" value="ECO:0007669"/>
    <property type="project" value="UniProtKB-KW"/>
</dbReference>
<dbReference type="AlphaFoldDB" id="A0A0G0EL00"/>
<sequence length="190" mass="22100">MDNLIASKYRIITVSGKVAVGTSTLAKNLQHILGWKHINVGEIQRKYDRENKIHENKQGALSRSDKHEREIDSMTKKMLVGDNNIIYEAWLAGFMANNIQGVLKVLLVCSHEDIRIDRVVNRDNITVDEAKHWIKQRESENFSKWQKLYGLYDFWDPKYYDLVIDTYKTGPMETAGKVLDKLGYRNSVKR</sequence>
<keyword evidence="1" id="KW-0808">Transferase</keyword>
<dbReference type="STRING" id="1618480.US11_C0004G0065"/>
<evidence type="ECO:0000313" key="2">
    <source>
        <dbReference type="Proteomes" id="UP000034344"/>
    </source>
</evidence>
<gene>
    <name evidence="1" type="ORF">US11_C0004G0065</name>
</gene>
<dbReference type="Pfam" id="PF13189">
    <property type="entry name" value="Cytidylate_kin2"/>
    <property type="match status" value="1"/>
</dbReference>
<dbReference type="Gene3D" id="3.40.50.300">
    <property type="entry name" value="P-loop containing nucleotide triphosphate hydrolases"/>
    <property type="match status" value="1"/>
</dbReference>
<comment type="caution">
    <text evidence="1">The sequence shown here is derived from an EMBL/GenBank/DDBJ whole genome shotgun (WGS) entry which is preliminary data.</text>
</comment>
<proteinExistence type="predicted"/>
<protein>
    <submittedName>
        <fullName evidence="1">Cytidylate kinase</fullName>
    </submittedName>
</protein>
<dbReference type="EMBL" id="LBRS01000004">
    <property type="protein sequence ID" value="KKQ01795.1"/>
    <property type="molecule type" value="Genomic_DNA"/>
</dbReference>